<evidence type="ECO:0000256" key="7">
    <source>
        <dbReference type="ARBA" id="ARBA00022801"/>
    </source>
</evidence>
<keyword evidence="10" id="KW-0325">Glycoprotein</keyword>
<evidence type="ECO:0000256" key="5">
    <source>
        <dbReference type="ARBA" id="ARBA00022670"/>
    </source>
</evidence>
<dbReference type="InterPro" id="IPR018202">
    <property type="entry name" value="Ser_caboxypep_ser_AS"/>
</dbReference>
<comment type="similarity">
    <text evidence="2 12">Belongs to the peptidase S10 family.</text>
</comment>
<feature type="transmembrane region" description="Helical" evidence="14">
    <location>
        <begin position="1085"/>
        <end position="1109"/>
    </location>
</feature>
<feature type="transmembrane region" description="Helical" evidence="14">
    <location>
        <begin position="1033"/>
        <end position="1051"/>
    </location>
</feature>
<dbReference type="InterPro" id="IPR029058">
    <property type="entry name" value="AB_hydrolase_fold"/>
</dbReference>
<feature type="transmembrane region" description="Helical" evidence="14">
    <location>
        <begin position="1200"/>
        <end position="1218"/>
    </location>
</feature>
<dbReference type="EC" id="3.4.16.-" evidence="12"/>
<dbReference type="Pfam" id="PF05388">
    <property type="entry name" value="Carbpep_Y_N"/>
    <property type="match status" value="1"/>
</dbReference>
<name>A0ABR2UHW4_9PEZI</name>
<feature type="transmembrane region" description="Helical" evidence="14">
    <location>
        <begin position="1057"/>
        <end position="1078"/>
    </location>
</feature>
<dbReference type="Gene3D" id="1.10.287.410">
    <property type="match status" value="1"/>
</dbReference>
<evidence type="ECO:0000256" key="12">
    <source>
        <dbReference type="RuleBase" id="RU361156"/>
    </source>
</evidence>
<feature type="transmembrane region" description="Helical" evidence="14">
    <location>
        <begin position="1129"/>
        <end position="1150"/>
    </location>
</feature>
<dbReference type="Pfam" id="PF07779">
    <property type="entry name" value="Cas1_AcylT"/>
    <property type="match status" value="1"/>
</dbReference>
<accession>A0ABR2UHW4</accession>
<dbReference type="PANTHER" id="PTHR11802">
    <property type="entry name" value="SERINE PROTEASE FAMILY S10 SERINE CARBOXYPEPTIDASE"/>
    <property type="match status" value="1"/>
</dbReference>
<evidence type="ECO:0000313" key="18">
    <source>
        <dbReference type="Proteomes" id="UP001408356"/>
    </source>
</evidence>
<keyword evidence="5 12" id="KW-0645">Protease</keyword>
<dbReference type="PRINTS" id="PR00724">
    <property type="entry name" value="CRBOXYPTASEC"/>
</dbReference>
<feature type="transmembrane region" description="Helical" evidence="14">
    <location>
        <begin position="1298"/>
        <end position="1323"/>
    </location>
</feature>
<evidence type="ECO:0000256" key="13">
    <source>
        <dbReference type="SAM" id="MobiDB-lite"/>
    </source>
</evidence>
<dbReference type="InterPro" id="IPR012419">
    <property type="entry name" value="Cas1_AcylTrans_dom"/>
</dbReference>
<feature type="transmembrane region" description="Helical" evidence="14">
    <location>
        <begin position="1224"/>
        <end position="1244"/>
    </location>
</feature>
<dbReference type="GO" id="GO:0016740">
    <property type="term" value="F:transferase activity"/>
    <property type="evidence" value="ECO:0007669"/>
    <property type="project" value="UniProtKB-KW"/>
</dbReference>
<keyword evidence="14" id="KW-0472">Membrane</keyword>
<dbReference type="PROSITE" id="PS00131">
    <property type="entry name" value="CARBOXYPEPT_SER_SER"/>
    <property type="match status" value="1"/>
</dbReference>
<comment type="subcellular location">
    <subcellularLocation>
        <location evidence="1">Vacuole</location>
    </subcellularLocation>
</comment>
<feature type="transmembrane region" description="Helical" evidence="14">
    <location>
        <begin position="886"/>
        <end position="902"/>
    </location>
</feature>
<feature type="transmembrane region" description="Helical" evidence="14">
    <location>
        <begin position="1402"/>
        <end position="1420"/>
    </location>
</feature>
<evidence type="ECO:0000256" key="8">
    <source>
        <dbReference type="ARBA" id="ARBA00023145"/>
    </source>
</evidence>
<sequence length="1421" mass="160625">MRVATSTLLLGAASVAVAQHEQIVLGGVQDVFKPIADSTAGSAQAALEKIEETLGKIPTEAKGLWDEMQLLVPGFMEKAQHMVSRPKAHKRKPDSEWDHVVKGADIQSMWTKTDGEEHRVIDGTLETYNLRAKKVDPSALGVDKVKQYSGYLDDEANDKHLFYWFFESRNDPKNDPVVLWLNGGPGCSSMMGLFMELGPSSVNSKLELKFNDFSWNANASVIFIDQPVNTGYSYSGRSVSDTVAASKDIYALLSLFFHNFPEYAKQPFHISGESYAGHYIPVFASEILSHKNRNINLQSIAIGNGLTDPKTQYAEYRPMACGDDGSNYGPILDESECQSMDNALPRCQSLIQGCYDSGSAWNCVPSAIYCNNALIGPFQRSGYNVYDIREKCKDQANLCYTETAWIAQYLNKPEVMKAVGAEVTDYESCNTDVNRAFLFNGDWSKPFHLLVPDIIKQIPVLVYAGDADYICNWLGNKAWTEELVWNGKQKYNDAKMGPLEVGDSKYGEVKSSGNLTFIRIYEAGHMVPFNQPEGSLDFFNRWIAGHDPYHCRALVSDGAWPSQLTKDPDQDFAKWEPHSCRMIEYSRDSFHSCLGGRRVIFAGDSTVRQIYWAAATRLDHEKAHVALLDVVVDDSQHSNLLFEAEGVKLEFIWDPWLNSSHLHRELTRFRVQETFADSGAVRSKDEESPALVVLGAPGLWAARHGGDDYFDIFKRGIEDIRIHLSSYLGETLVTPTKDSRRNYDLAPNQILLAPVQVPWYESLSVERAKTIMPERVDKMNSFLAGLSKEEQSHVLWAYHQMTATEASAFEINGIHVVERVAERKIDLALNARCNAAKGHDIPHVATCCMKYPKHNMVQVALYAAPAFLMLFLRFRKGMNSVFSFRSDNIPGVALFILLVLIYCDITDRGHKYLKLNRHYDATVFLASCLIFCLISLSSWRTRGRSAGLQADQSTRATSEPTEQADEGFLSRDQTDEWKGWMQGLILIYHYNYASQTLWVYKLVRLLVSSYIFLSGYGHTTYLLRTEDYSLRRVAAVIFRLNFLSAILPYMMATDYNFYYFAPLITFWYLVVFLTLNVYRRYNQDPVLLLVKIVVASIVTSCLILVPQPLQLLSTICRTVFHMHWDSTEIRFRLTVDRYIVFFGMITASIADRMRILRVRQSITSWQQRQTNPVLGRPSLLDPALSVLEFPDALTKPIKPLSCAFSALFILFFTVVTQTQLHDKWQYNVGHPYMSWIPVLSFLVLRNSHRRLRNSYMAIPVALGKISLETYILQYHLWLGGDATSKLRLGIWDRYGGPSWLAGPVQLFEILLISGLFICVSAYVRYATEILTKWLFYGGSPSESHGFAESSPEMTGKERSREKGSGRIFSGTNGYWESKGEAGHDQYRAGLLSRLRSLTANGAGGKVLVMLVVLWVGNLIYS</sequence>
<dbReference type="SUPFAM" id="SSF53474">
    <property type="entry name" value="alpha/beta-Hydrolases"/>
    <property type="match status" value="1"/>
</dbReference>
<evidence type="ECO:0000256" key="3">
    <source>
        <dbReference type="ARBA" id="ARBA00022554"/>
    </source>
</evidence>
<keyword evidence="9" id="KW-1015">Disulfide bond</keyword>
<evidence type="ECO:0000256" key="4">
    <source>
        <dbReference type="ARBA" id="ARBA00022645"/>
    </source>
</evidence>
<dbReference type="Proteomes" id="UP001408356">
    <property type="component" value="Unassembled WGS sequence"/>
</dbReference>
<feature type="domain" description="Propeptide carboxypeptidase Y" evidence="15">
    <location>
        <begin position="1"/>
        <end position="107"/>
    </location>
</feature>
<feature type="region of interest" description="Disordered" evidence="13">
    <location>
        <begin position="1345"/>
        <end position="1367"/>
    </location>
</feature>
<keyword evidence="4 12" id="KW-0121">Carboxypeptidase</keyword>
<feature type="compositionally biased region" description="Basic and acidic residues" evidence="13">
    <location>
        <begin position="1354"/>
        <end position="1364"/>
    </location>
</feature>
<keyword evidence="3" id="KW-0926">Vacuole</keyword>
<comment type="caution">
    <text evidence="17">The sequence shown here is derived from an EMBL/GenBank/DDBJ whole genome shotgun (WGS) entry which is preliminary data.</text>
</comment>
<dbReference type="PANTHER" id="PTHR11802:SF113">
    <property type="entry name" value="SERINE CARBOXYPEPTIDASE CTSA-4.1"/>
    <property type="match status" value="1"/>
</dbReference>
<feature type="transmembrane region" description="Helical" evidence="14">
    <location>
        <begin position="922"/>
        <end position="939"/>
    </location>
</feature>
<keyword evidence="17" id="KW-0808">Transferase</keyword>
<evidence type="ECO:0000259" key="15">
    <source>
        <dbReference type="Pfam" id="PF05388"/>
    </source>
</evidence>
<keyword evidence="18" id="KW-1185">Reference proteome</keyword>
<evidence type="ECO:0000256" key="6">
    <source>
        <dbReference type="ARBA" id="ARBA00022729"/>
    </source>
</evidence>
<keyword evidence="14" id="KW-0812">Transmembrane</keyword>
<dbReference type="InterPro" id="IPR001563">
    <property type="entry name" value="Peptidase_S10"/>
</dbReference>
<evidence type="ECO:0000256" key="1">
    <source>
        <dbReference type="ARBA" id="ARBA00004116"/>
    </source>
</evidence>
<dbReference type="EMBL" id="JARVKF010000429">
    <property type="protein sequence ID" value="KAK9414136.1"/>
    <property type="molecule type" value="Genomic_DNA"/>
</dbReference>
<evidence type="ECO:0000259" key="16">
    <source>
        <dbReference type="Pfam" id="PF07779"/>
    </source>
</evidence>
<organism evidence="17 18">
    <name type="scientific">Seiridium unicorne</name>
    <dbReference type="NCBI Taxonomy" id="138068"/>
    <lineage>
        <taxon>Eukaryota</taxon>
        <taxon>Fungi</taxon>
        <taxon>Dikarya</taxon>
        <taxon>Ascomycota</taxon>
        <taxon>Pezizomycotina</taxon>
        <taxon>Sordariomycetes</taxon>
        <taxon>Xylariomycetidae</taxon>
        <taxon>Amphisphaeriales</taxon>
        <taxon>Sporocadaceae</taxon>
        <taxon>Seiridium</taxon>
    </lineage>
</organism>
<keyword evidence="14" id="KW-1133">Transmembrane helix</keyword>
<evidence type="ECO:0000256" key="11">
    <source>
        <dbReference type="ARBA" id="ARBA00025622"/>
    </source>
</evidence>
<reference evidence="17 18" key="1">
    <citation type="journal article" date="2024" name="J. Plant Pathol.">
        <title>Sequence and assembly of the genome of Seiridium unicorne, isolate CBS 538.82, causal agent of cypress canker disease.</title>
        <authorList>
            <person name="Scali E."/>
            <person name="Rocca G.D."/>
            <person name="Danti R."/>
            <person name="Garbelotto M."/>
            <person name="Barberini S."/>
            <person name="Baroncelli R."/>
            <person name="Emiliani G."/>
        </authorList>
    </citation>
    <scope>NUCLEOTIDE SEQUENCE [LARGE SCALE GENOMIC DNA]</scope>
    <source>
        <strain evidence="17 18">BM-138-508</strain>
    </source>
</reference>
<evidence type="ECO:0000256" key="10">
    <source>
        <dbReference type="ARBA" id="ARBA00023180"/>
    </source>
</evidence>
<dbReference type="Pfam" id="PF00450">
    <property type="entry name" value="Peptidase_S10"/>
    <property type="match status" value="1"/>
</dbReference>
<keyword evidence="7 12" id="KW-0378">Hydrolase</keyword>
<feature type="signal peptide" evidence="12">
    <location>
        <begin position="1"/>
        <end position="18"/>
    </location>
</feature>
<feature type="transmembrane region" description="Helical" evidence="14">
    <location>
        <begin position="1256"/>
        <end position="1278"/>
    </location>
</feature>
<protein>
    <recommendedName>
        <fullName evidence="12">Carboxypeptidase</fullName>
        <ecNumber evidence="12">3.4.16.-</ecNumber>
    </recommendedName>
</protein>
<feature type="transmembrane region" description="Helical" evidence="14">
    <location>
        <begin position="856"/>
        <end position="874"/>
    </location>
</feature>
<evidence type="ECO:0000313" key="17">
    <source>
        <dbReference type="EMBL" id="KAK9414136.1"/>
    </source>
</evidence>
<proteinExistence type="inferred from homology"/>
<dbReference type="InterPro" id="IPR008442">
    <property type="entry name" value="Propeptide_carboxypepY"/>
</dbReference>
<dbReference type="Gene3D" id="3.40.50.1820">
    <property type="entry name" value="alpha/beta hydrolase"/>
    <property type="match status" value="1"/>
</dbReference>
<comment type="function">
    <text evidence="11">Vacuolar carboxypeptidase involved in degradation of small peptides. Digests preferentially peptides containing an aliphatic or hydrophobic residue in P1' position, as well as methionine, leucine or phenylalanine in P1 position of ester substrate.</text>
</comment>
<evidence type="ECO:0000256" key="9">
    <source>
        <dbReference type="ARBA" id="ARBA00023157"/>
    </source>
</evidence>
<keyword evidence="6 12" id="KW-0732">Signal</keyword>
<keyword evidence="8" id="KW-0865">Zymogen</keyword>
<gene>
    <name evidence="17" type="ORF">SUNI508_02235</name>
</gene>
<feature type="domain" description="Cas1p 10 TM acyl transferase" evidence="16">
    <location>
        <begin position="896"/>
        <end position="1334"/>
    </location>
</feature>
<evidence type="ECO:0000256" key="2">
    <source>
        <dbReference type="ARBA" id="ARBA00009431"/>
    </source>
</evidence>
<feature type="chain" id="PRO_5044997102" description="Carboxypeptidase" evidence="12">
    <location>
        <begin position="19"/>
        <end position="1421"/>
    </location>
</feature>
<evidence type="ECO:0000256" key="14">
    <source>
        <dbReference type="SAM" id="Phobius"/>
    </source>
</evidence>